<evidence type="ECO:0000256" key="2">
    <source>
        <dbReference type="ARBA" id="ARBA00005891"/>
    </source>
</evidence>
<evidence type="ECO:0000256" key="4">
    <source>
        <dbReference type="ARBA" id="ARBA00022679"/>
    </source>
</evidence>
<proteinExistence type="inferred from homology"/>
<name>A0A5N5STP4_9CRUS</name>
<dbReference type="OrthoDB" id="438553at2759"/>
<evidence type="ECO:0000313" key="9">
    <source>
        <dbReference type="Proteomes" id="UP000326759"/>
    </source>
</evidence>
<dbReference type="GO" id="GO:0035243">
    <property type="term" value="F:protein-arginine omega-N symmetric methyltransferase activity"/>
    <property type="evidence" value="ECO:0007669"/>
    <property type="project" value="UniProtKB-EC"/>
</dbReference>
<accession>A0A5N5STP4</accession>
<dbReference type="GO" id="GO:0032981">
    <property type="term" value="P:mitochondrial respiratory chain complex I assembly"/>
    <property type="evidence" value="ECO:0007669"/>
    <property type="project" value="TreeGrafter"/>
</dbReference>
<dbReference type="Proteomes" id="UP000326759">
    <property type="component" value="Unassembled WGS sequence"/>
</dbReference>
<dbReference type="Gene3D" id="3.40.50.12710">
    <property type="match status" value="1"/>
</dbReference>
<evidence type="ECO:0000256" key="1">
    <source>
        <dbReference type="ARBA" id="ARBA00004173"/>
    </source>
</evidence>
<comment type="subcellular location">
    <subcellularLocation>
        <location evidence="1 7">Mitochondrion</location>
    </subcellularLocation>
</comment>
<keyword evidence="5 7" id="KW-0496">Mitochondrion</keyword>
<sequence>MIFAHEFFDALPVHKLKKTEKGWREILIDIKDSNEIPENGEELRYIISRESTPASKLLLDPEEQKEEVEVCPDAGLLVKELSVLIKENGGAALIIDYGHNGTEGDTLRAFKKHRQVSPLITPGECDVTCDVDFSYLKKQLGKEILVYGPVQQNFFLKNMGIELRLNKLLQNCSKKSIFVFNIKLQNAS</sequence>
<dbReference type="InterPro" id="IPR038375">
    <property type="entry name" value="NDUFAF7_sf"/>
</dbReference>
<dbReference type="GO" id="GO:0032259">
    <property type="term" value="P:methylation"/>
    <property type="evidence" value="ECO:0007669"/>
    <property type="project" value="UniProtKB-KW"/>
</dbReference>
<dbReference type="EC" id="2.1.1.320" evidence="7"/>
<keyword evidence="3 7" id="KW-0489">Methyltransferase</keyword>
<dbReference type="InterPro" id="IPR003788">
    <property type="entry name" value="NDUFAF7"/>
</dbReference>
<dbReference type="PANTHER" id="PTHR12049">
    <property type="entry name" value="PROTEIN ARGININE METHYLTRANSFERASE NDUFAF7, MITOCHONDRIAL"/>
    <property type="match status" value="1"/>
</dbReference>
<evidence type="ECO:0000256" key="6">
    <source>
        <dbReference type="ARBA" id="ARBA00048612"/>
    </source>
</evidence>
<dbReference type="SUPFAM" id="SSF53335">
    <property type="entry name" value="S-adenosyl-L-methionine-dependent methyltransferases"/>
    <property type="match status" value="1"/>
</dbReference>
<comment type="catalytic activity">
    <reaction evidence="6 7">
        <text>L-arginyl-[protein] + 2 S-adenosyl-L-methionine = N(omega),N(omega)'-dimethyl-L-arginyl-[protein] + 2 S-adenosyl-L-homocysteine + 2 H(+)</text>
        <dbReference type="Rhea" id="RHEA:48108"/>
        <dbReference type="Rhea" id="RHEA-COMP:10532"/>
        <dbReference type="Rhea" id="RHEA-COMP:11992"/>
        <dbReference type="ChEBI" id="CHEBI:15378"/>
        <dbReference type="ChEBI" id="CHEBI:29965"/>
        <dbReference type="ChEBI" id="CHEBI:57856"/>
        <dbReference type="ChEBI" id="CHEBI:59789"/>
        <dbReference type="ChEBI" id="CHEBI:88221"/>
        <dbReference type="EC" id="2.1.1.320"/>
    </reaction>
</comment>
<evidence type="ECO:0000256" key="7">
    <source>
        <dbReference type="RuleBase" id="RU364114"/>
    </source>
</evidence>
<dbReference type="GO" id="GO:0005739">
    <property type="term" value="C:mitochondrion"/>
    <property type="evidence" value="ECO:0007669"/>
    <property type="project" value="UniProtKB-SubCell"/>
</dbReference>
<protein>
    <recommendedName>
        <fullName evidence="7">Protein arginine methyltransferase NDUFAF7</fullName>
        <ecNumber evidence="7">2.1.1.320</ecNumber>
    </recommendedName>
</protein>
<dbReference type="InterPro" id="IPR029063">
    <property type="entry name" value="SAM-dependent_MTases_sf"/>
</dbReference>
<comment type="similarity">
    <text evidence="2 7">Belongs to the NDUFAF7 family.</text>
</comment>
<gene>
    <name evidence="8" type="primary">ndufaf7</name>
    <name evidence="8" type="ORF">Anas_07506</name>
</gene>
<keyword evidence="8" id="KW-0830">Ubiquinone</keyword>
<dbReference type="Pfam" id="PF02636">
    <property type="entry name" value="Methyltransf_28"/>
    <property type="match status" value="1"/>
</dbReference>
<comment type="function">
    <text evidence="7">Arginine methyltransferase involved in the assembly or stability of mitochondrial NADH:ubiquinone oxidoreductase complex (complex I).</text>
</comment>
<evidence type="ECO:0000313" key="8">
    <source>
        <dbReference type="EMBL" id="KAB7497583.1"/>
    </source>
</evidence>
<organism evidence="8 9">
    <name type="scientific">Armadillidium nasatum</name>
    <dbReference type="NCBI Taxonomy" id="96803"/>
    <lineage>
        <taxon>Eukaryota</taxon>
        <taxon>Metazoa</taxon>
        <taxon>Ecdysozoa</taxon>
        <taxon>Arthropoda</taxon>
        <taxon>Crustacea</taxon>
        <taxon>Multicrustacea</taxon>
        <taxon>Malacostraca</taxon>
        <taxon>Eumalacostraca</taxon>
        <taxon>Peracarida</taxon>
        <taxon>Isopoda</taxon>
        <taxon>Oniscidea</taxon>
        <taxon>Crinocheta</taxon>
        <taxon>Armadillidiidae</taxon>
        <taxon>Armadillidium</taxon>
    </lineage>
</organism>
<dbReference type="EMBL" id="SEYY01020108">
    <property type="protein sequence ID" value="KAB7497583.1"/>
    <property type="molecule type" value="Genomic_DNA"/>
</dbReference>
<dbReference type="PANTHER" id="PTHR12049:SF7">
    <property type="entry name" value="PROTEIN ARGININE METHYLTRANSFERASE NDUFAF7, MITOCHONDRIAL"/>
    <property type="match status" value="1"/>
</dbReference>
<evidence type="ECO:0000256" key="5">
    <source>
        <dbReference type="ARBA" id="ARBA00023128"/>
    </source>
</evidence>
<keyword evidence="4 7" id="KW-0808">Transferase</keyword>
<comment type="caution">
    <text evidence="8">The sequence shown here is derived from an EMBL/GenBank/DDBJ whole genome shotgun (WGS) entry which is preliminary data.</text>
</comment>
<reference evidence="8 9" key="1">
    <citation type="journal article" date="2019" name="PLoS Biol.">
        <title>Sex chromosomes control vertical transmission of feminizing Wolbachia symbionts in an isopod.</title>
        <authorList>
            <person name="Becking T."/>
            <person name="Chebbi M.A."/>
            <person name="Giraud I."/>
            <person name="Moumen B."/>
            <person name="Laverre T."/>
            <person name="Caubet Y."/>
            <person name="Peccoud J."/>
            <person name="Gilbert C."/>
            <person name="Cordaux R."/>
        </authorList>
    </citation>
    <scope>NUCLEOTIDE SEQUENCE [LARGE SCALE GENOMIC DNA]</scope>
    <source>
        <strain evidence="8">ANa2</strain>
        <tissue evidence="8">Whole body excluding digestive tract and cuticle</tissue>
    </source>
</reference>
<evidence type="ECO:0000256" key="3">
    <source>
        <dbReference type="ARBA" id="ARBA00022603"/>
    </source>
</evidence>
<dbReference type="AlphaFoldDB" id="A0A5N5STP4"/>
<keyword evidence="9" id="KW-1185">Reference proteome</keyword>